<dbReference type="AlphaFoldDB" id="A0A154W924"/>
<evidence type="ECO:0000313" key="3">
    <source>
        <dbReference type="Proteomes" id="UP000076400"/>
    </source>
</evidence>
<dbReference type="Pfam" id="PF00300">
    <property type="entry name" value="His_Phos_1"/>
    <property type="match status" value="1"/>
</dbReference>
<organism evidence="2 3">
    <name type="scientific">Oceanibaculum pacificum</name>
    <dbReference type="NCBI Taxonomy" id="580166"/>
    <lineage>
        <taxon>Bacteria</taxon>
        <taxon>Pseudomonadati</taxon>
        <taxon>Pseudomonadota</taxon>
        <taxon>Alphaproteobacteria</taxon>
        <taxon>Rhodospirillales</taxon>
        <taxon>Oceanibaculaceae</taxon>
        <taxon>Oceanibaculum</taxon>
    </lineage>
</organism>
<dbReference type="InterPro" id="IPR013078">
    <property type="entry name" value="His_Pase_superF_clade-1"/>
</dbReference>
<sequence>MRQLVLLVVCVLAIPVTARAELSEAALWQALRDGGKVVIFRHAIAPGGGDPEGFRVDDCATQRNLNDQGREQARRIGASFRENGVTVSRVLSSQWCRSLDTARLAFVEPEPFPPLNSFFAGRGDRNQQTEDTRAVIAGYTGPGTLVMVSHQVNITALTSIFPASGEGVVLRPAKGSDAGFEVLGRLRIGD</sequence>
<dbReference type="CDD" id="cd07040">
    <property type="entry name" value="HP"/>
    <property type="match status" value="1"/>
</dbReference>
<feature type="signal peptide" evidence="1">
    <location>
        <begin position="1"/>
        <end position="20"/>
    </location>
</feature>
<dbReference type="OrthoDB" id="2237472at2"/>
<dbReference type="InterPro" id="IPR029033">
    <property type="entry name" value="His_PPase_superfam"/>
</dbReference>
<dbReference type="SUPFAM" id="SSF53254">
    <property type="entry name" value="Phosphoglycerate mutase-like"/>
    <property type="match status" value="1"/>
</dbReference>
<dbReference type="Proteomes" id="UP000076400">
    <property type="component" value="Unassembled WGS sequence"/>
</dbReference>
<proteinExistence type="predicted"/>
<protein>
    <submittedName>
        <fullName evidence="2">Histidine phosphatase family protein</fullName>
    </submittedName>
</protein>
<evidence type="ECO:0000256" key="1">
    <source>
        <dbReference type="SAM" id="SignalP"/>
    </source>
</evidence>
<comment type="caution">
    <text evidence="2">The sequence shown here is derived from an EMBL/GenBank/DDBJ whole genome shotgun (WGS) entry which is preliminary data.</text>
</comment>
<accession>A0A154W924</accession>
<feature type="chain" id="PRO_5007602294" evidence="1">
    <location>
        <begin position="21"/>
        <end position="190"/>
    </location>
</feature>
<dbReference type="EMBL" id="LPXN01000093">
    <property type="protein sequence ID" value="KZD10027.1"/>
    <property type="molecule type" value="Genomic_DNA"/>
</dbReference>
<reference evidence="2 3" key="1">
    <citation type="submission" date="2015-12" db="EMBL/GenBank/DDBJ databases">
        <title>Genome sequence of Oceanibaculum pacificum MCCC 1A02656.</title>
        <authorList>
            <person name="Lu L."/>
            <person name="Lai Q."/>
            <person name="Shao Z."/>
            <person name="Qian P."/>
        </authorList>
    </citation>
    <scope>NUCLEOTIDE SEQUENCE [LARGE SCALE GENOMIC DNA]</scope>
    <source>
        <strain evidence="2 3">MCCC 1A02656</strain>
    </source>
</reference>
<keyword evidence="3" id="KW-1185">Reference proteome</keyword>
<name>A0A154W924_9PROT</name>
<evidence type="ECO:0000313" key="2">
    <source>
        <dbReference type="EMBL" id="KZD10027.1"/>
    </source>
</evidence>
<dbReference type="Gene3D" id="3.40.50.1240">
    <property type="entry name" value="Phosphoglycerate mutase-like"/>
    <property type="match status" value="1"/>
</dbReference>
<gene>
    <name evidence="2" type="ORF">AUP43_06420</name>
</gene>
<keyword evidence="1" id="KW-0732">Signal</keyword>
<dbReference type="STRING" id="580166.AUP43_06420"/>